<keyword evidence="7" id="KW-0677">Repeat</keyword>
<feature type="disulfide bond" evidence="14">
    <location>
        <begin position="883"/>
        <end position="944"/>
    </location>
</feature>
<comment type="subcellular location">
    <subcellularLocation>
        <location evidence="1">Secreted</location>
    </subcellularLocation>
</comment>
<comment type="caution">
    <text evidence="19">The sequence shown here is derived from an EMBL/GenBank/DDBJ whole genome shotgun (WGS) entry which is preliminary data.</text>
</comment>
<feature type="domain" description="SRCR" evidence="17">
    <location>
        <begin position="723"/>
        <end position="823"/>
    </location>
</feature>
<dbReference type="InterPro" id="IPR048290">
    <property type="entry name" value="ZP_chr"/>
</dbReference>
<dbReference type="PRINTS" id="PR00258">
    <property type="entry name" value="SPERACTRCPTR"/>
</dbReference>
<dbReference type="Pfam" id="PF00100">
    <property type="entry name" value="Zona_pellucida"/>
    <property type="match status" value="2"/>
</dbReference>
<dbReference type="Gene3D" id="2.60.40.3210">
    <property type="entry name" value="Zona pellucida, ZP-N domain"/>
    <property type="match status" value="2"/>
</dbReference>
<feature type="domain" description="ZP" evidence="18">
    <location>
        <begin position="402"/>
        <end position="646"/>
    </location>
</feature>
<dbReference type="STRING" id="333673.A0A3M0KJV7"/>
<dbReference type="InterPro" id="IPR001507">
    <property type="entry name" value="ZP_dom"/>
</dbReference>
<feature type="disulfide bond" evidence="14">
    <location>
        <begin position="1141"/>
        <end position="1151"/>
    </location>
</feature>
<evidence type="ECO:0000256" key="8">
    <source>
        <dbReference type="ARBA" id="ARBA00022927"/>
    </source>
</evidence>
<evidence type="ECO:0000256" key="5">
    <source>
        <dbReference type="ARBA" id="ARBA00022525"/>
    </source>
</evidence>
<evidence type="ECO:0000259" key="16">
    <source>
        <dbReference type="PROSITE" id="PS01180"/>
    </source>
</evidence>
<accession>A0A3M0KJV7</accession>
<evidence type="ECO:0000256" key="10">
    <source>
        <dbReference type="ARBA" id="ARBA00023180"/>
    </source>
</evidence>
<feature type="domain" description="SRCR" evidence="17">
    <location>
        <begin position="33"/>
        <end position="130"/>
    </location>
</feature>
<dbReference type="FunFam" id="3.10.250.10:FF:000003">
    <property type="entry name" value="Deleted in malignant brain tumors 1"/>
    <property type="match status" value="3"/>
</dbReference>
<keyword evidence="8" id="KW-0653">Protein transport</keyword>
<dbReference type="FunFam" id="2.60.40.4100:FF:000005">
    <property type="entry name" value="Deleted in malignant brain tumors 1"/>
    <property type="match status" value="2"/>
</dbReference>
<dbReference type="CDD" id="cd00041">
    <property type="entry name" value="CUB"/>
    <property type="match status" value="2"/>
</dbReference>
<dbReference type="InterPro" id="IPR036772">
    <property type="entry name" value="SRCR-like_dom_sf"/>
</dbReference>
<dbReference type="Pfam" id="PF00431">
    <property type="entry name" value="CUB"/>
    <property type="match status" value="2"/>
</dbReference>
<dbReference type="InterPro" id="IPR055356">
    <property type="entry name" value="ZP-N"/>
</dbReference>
<evidence type="ECO:0000256" key="1">
    <source>
        <dbReference type="ARBA" id="ARBA00004613"/>
    </source>
</evidence>
<dbReference type="SMART" id="SM00042">
    <property type="entry name" value="CUB"/>
    <property type="match status" value="2"/>
</dbReference>
<keyword evidence="9 14" id="KW-1015">Disulfide bond</keyword>
<evidence type="ECO:0000256" key="7">
    <source>
        <dbReference type="ARBA" id="ARBA00022737"/>
    </source>
</evidence>
<evidence type="ECO:0000256" key="4">
    <source>
        <dbReference type="ARBA" id="ARBA00022473"/>
    </source>
</evidence>
<keyword evidence="6" id="KW-0732">Signal</keyword>
<feature type="disulfide bond" evidence="14">
    <location>
        <begin position="1019"/>
        <end position="1029"/>
    </location>
</feature>
<dbReference type="PROSITE" id="PS01180">
    <property type="entry name" value="CUB"/>
    <property type="match status" value="2"/>
</dbReference>
<feature type="disulfide bond" evidence="14">
    <location>
        <begin position="761"/>
        <end position="822"/>
    </location>
</feature>
<evidence type="ECO:0000256" key="11">
    <source>
        <dbReference type="ARBA" id="ARBA00030560"/>
    </source>
</evidence>
<proteinExistence type="inferred from homology"/>
<evidence type="ECO:0000256" key="6">
    <source>
        <dbReference type="ARBA" id="ARBA00022729"/>
    </source>
</evidence>
<keyword evidence="15" id="KW-0472">Membrane</keyword>
<keyword evidence="4" id="KW-0217">Developmental protein</keyword>
<evidence type="ECO:0000313" key="19">
    <source>
        <dbReference type="EMBL" id="RMC11300.1"/>
    </source>
</evidence>
<feature type="disulfide bond" evidence="14">
    <location>
        <begin position="870"/>
        <end position="934"/>
    </location>
</feature>
<dbReference type="SUPFAM" id="SSF49854">
    <property type="entry name" value="Spermadhesin, CUB domain"/>
    <property type="match status" value="2"/>
</dbReference>
<keyword evidence="15" id="KW-1133">Transmembrane helix</keyword>
<sequence length="1505" mass="165577">MQPFPERMWDVIARTQSTTGLTKGFVSLKELQLRLSGGPNWCAGNVEIYYFGGWEKVCGYLWDMQDAEVVCRQLGCGFPLTTTHSFSSSNWYPYMITEVNCTGYESYVWQCPYTYQYRVCHHGDASVVCSEPAAFRWTATRPWNTTANNSCGGLLHGLSGTIQSPGYPNSYPDNSYCVWRIHLRDPARRIQLQFTDVELEGSSCTYDAIEVYDGGSPQSWRLGLVCRNDHRVFNSSGNQLTVLFRSDGSVTRRGFHAYYSSFLAFNSTVAPTTVSAASENYSCGGLLSSSSGTLQSPFYPRNYPNNANCVWEIQVKSNFLVTLVFTDIQMEGGRCLSDYVEIYDGPLQTSPLLGKICSGYYRTYTSTSNLLTVRFHSNSRYTYRGFQANYYSTPADDSTTLLCLPDYMHVVVSRYFLQYHGYSAWNLTLNDPSCTPNITSNYVTFDIPYTQCGTVREGNNNTISYSNVIRGSSSGTLITRNRNLHLHVNCKMLQNTWAQTMYVANDNFEVNETQYERYAVNLTFYDSSSFSRPVYDSPYYVGINQNLYLEAFLHSSDPLLQLFLDTCVASPTPHNFTTGSYTIIENGCVKDPTYVKYSSPRRNILRFKFNAFQFIRSNPEVYLQCELVVCRAYDYSSRCYQGCVRRSKREASSDEESCLKAAMAGQSGDPQVRPLAQSRSKENKLLKTVSIWTSLATSSSFPIDATTKDPPRSKLSTTSDATISLVNGRNRCEGRVEISDSAGRGTVCDDGWDLNDAQVVCRQLGCGSALSATSNAFFGQGSGNIYLDDVRCTGSESSLFQCGHNGWGVHNCGHSEDAGVVCSAATDTAATTPITAISTPSDATISLVNGRNRCEGRIEISHSGGRGTICDDDWDLNDAQVVCRQLGCGSALSATSNAFFGQGSGNIYLDDVRCTGSESSLFQCGHNGWGVHNCGHSEDAGVVCSGSSTISLVNGRNRCEGRVEISHSGDRGTVCDDGWDLNDAQVVCRQLGCGSALSATSNAFFGQGSGNIYLDDVRCTGSESSLFQCGHNGWGVHNCGHSEDAGVVCSAATDTAATSPITAISTPSDATISLVNGRNRCEGRVEISHSGDRGTVCDDGWDLNDAQVVCRQLGCGSALSATSNAFFGQGSGNIYLDDVRCTGSESSLFQCGHNGWGVHNCGHHEDAGVVCSALLCLSTHMHAVVDRHYLQSHGYSVGSISLADPTCRPVITSTEVIFNISYSSCGTSRQGNNKTITYSNVIKVPAPGTVIKRQKDLHLHINCKMLENTWVQVMYIADDITDVNKTQYGRYEVNLMFYNSSSFQWPVHDYPYYVDMNQNLFLQASLHSSDRNLTLFVDTCVASPNSSDFRTLVYELSKNGCANDSTYSLYPSPRSDVARFGFNAFSFVNRFPSVFLRCELAVCRYRDYASRCYQGCVSRFKRNADSSHEKVNVVIGPVKLREAHAENRNTELDFQAKGETPSSEHAASSHIPLAVTTVVLVAAALTLGGFLWKQKQQEAIPYQKL</sequence>
<dbReference type="SMART" id="SM00241">
    <property type="entry name" value="ZP"/>
    <property type="match status" value="2"/>
</dbReference>
<evidence type="ECO:0000256" key="3">
    <source>
        <dbReference type="ARBA" id="ARBA00022448"/>
    </source>
</evidence>
<dbReference type="GO" id="GO:0015031">
    <property type="term" value="P:protein transport"/>
    <property type="evidence" value="ECO:0007669"/>
    <property type="project" value="UniProtKB-KW"/>
</dbReference>
<dbReference type="PANTHER" id="PTHR19331:SF22">
    <property type="entry name" value="DELETED IN MALIGNANT BRAIN TUMORS 1 PROTEIN"/>
    <property type="match status" value="1"/>
</dbReference>
<feature type="disulfide bond" evidence="14">
    <location>
        <begin position="914"/>
        <end position="924"/>
    </location>
</feature>
<feature type="domain" description="SRCR" evidence="17">
    <location>
        <begin position="845"/>
        <end position="945"/>
    </location>
</feature>
<feature type="disulfide bond" evidence="14">
    <location>
        <begin position="748"/>
        <end position="812"/>
    </location>
</feature>
<evidence type="ECO:0000256" key="9">
    <source>
        <dbReference type="ARBA" id="ARBA00023157"/>
    </source>
</evidence>
<protein>
    <recommendedName>
        <fullName evidence="12">Scavenger receptor cysteine-rich domain-containing protein DMBT1</fullName>
    </recommendedName>
    <alternativeName>
        <fullName evidence="13">Deleted in malignant brain tumors 1 protein</fullName>
    </alternativeName>
    <alternativeName>
        <fullName evidence="11">Hensin</fullName>
    </alternativeName>
</protein>
<dbReference type="SUPFAM" id="SSF56487">
    <property type="entry name" value="SRCR-like"/>
    <property type="match status" value="5"/>
</dbReference>
<reference evidence="19 20" key="1">
    <citation type="submission" date="2018-07" db="EMBL/GenBank/DDBJ databases">
        <title>A high quality draft genome assembly of the barn swallow (H. rustica rustica).</title>
        <authorList>
            <person name="Formenti G."/>
            <person name="Chiara M."/>
            <person name="Poveda L."/>
            <person name="Francoijs K.-J."/>
            <person name="Bonisoli-Alquati A."/>
            <person name="Canova L."/>
            <person name="Gianfranceschi L."/>
            <person name="Horner D.S."/>
            <person name="Saino N."/>
        </authorList>
    </citation>
    <scope>NUCLEOTIDE SEQUENCE [LARGE SCALE GENOMIC DNA]</scope>
    <source>
        <strain evidence="19">Chelidonia</strain>
        <tissue evidence="19">Blood</tissue>
    </source>
</reference>
<feature type="domain" description="ZP" evidence="18">
    <location>
        <begin position="1175"/>
        <end position="1419"/>
    </location>
</feature>
<evidence type="ECO:0000256" key="13">
    <source>
        <dbReference type="ARBA" id="ARBA00047200"/>
    </source>
</evidence>
<keyword evidence="3" id="KW-0813">Transport</keyword>
<feature type="disulfide bond" evidence="14">
    <location>
        <begin position="1110"/>
        <end position="1171"/>
    </location>
</feature>
<dbReference type="Gene3D" id="2.60.40.4100">
    <property type="entry name" value="Zona pellucida, ZP-C domain"/>
    <property type="match status" value="2"/>
</dbReference>
<dbReference type="Gene3D" id="2.60.120.290">
    <property type="entry name" value="Spermadhesin, CUB domain"/>
    <property type="match status" value="2"/>
</dbReference>
<comment type="caution">
    <text evidence="14">Lacks conserved residue(s) required for the propagation of feature annotation.</text>
</comment>
<feature type="disulfide bond" evidence="14">
    <location>
        <begin position="988"/>
        <end position="1049"/>
    </location>
</feature>
<dbReference type="GO" id="GO:0016020">
    <property type="term" value="C:membrane"/>
    <property type="evidence" value="ECO:0007669"/>
    <property type="project" value="InterPro"/>
</dbReference>
<keyword evidence="10" id="KW-0325">Glycoprotein</keyword>
<gene>
    <name evidence="19" type="ORF">DUI87_11419</name>
</gene>
<feature type="disulfide bond" evidence="14">
    <location>
        <begin position="101"/>
        <end position="111"/>
    </location>
</feature>
<comment type="similarity">
    <text evidence="2">Belongs to the DMBT1 family.</text>
</comment>
<dbReference type="Gene3D" id="3.10.250.10">
    <property type="entry name" value="SRCR-like domain"/>
    <property type="match status" value="5"/>
</dbReference>
<dbReference type="OrthoDB" id="10063988at2759"/>
<name>A0A3M0KJV7_HIRRU</name>
<feature type="domain" description="SRCR" evidence="17">
    <location>
        <begin position="950"/>
        <end position="1050"/>
    </location>
</feature>
<keyword evidence="20" id="KW-1185">Reference proteome</keyword>
<evidence type="ECO:0000259" key="17">
    <source>
        <dbReference type="PROSITE" id="PS50287"/>
    </source>
</evidence>
<evidence type="ECO:0000256" key="15">
    <source>
        <dbReference type="SAM" id="Phobius"/>
    </source>
</evidence>
<dbReference type="Pfam" id="PF23344">
    <property type="entry name" value="ZP-N"/>
    <property type="match status" value="2"/>
</dbReference>
<dbReference type="FunFam" id="3.10.250.10:FF:000006">
    <property type="entry name" value="neurotrypsin isoform X2"/>
    <property type="match status" value="1"/>
</dbReference>
<feature type="domain" description="CUB" evidence="16">
    <location>
        <begin position="151"/>
        <end position="262"/>
    </location>
</feature>
<feature type="domain" description="SRCR" evidence="17">
    <location>
        <begin position="1072"/>
        <end position="1172"/>
    </location>
</feature>
<feature type="disulfide bond" evidence="14">
    <location>
        <begin position="975"/>
        <end position="1039"/>
    </location>
</feature>
<dbReference type="PRINTS" id="PR00023">
    <property type="entry name" value="ZPELLUCIDA"/>
</dbReference>
<dbReference type="PANTHER" id="PTHR19331">
    <property type="entry name" value="SCAVENGER RECEPTOR DOMAIN-CONTAINING"/>
    <property type="match status" value="1"/>
</dbReference>
<evidence type="ECO:0000256" key="12">
    <source>
        <dbReference type="ARBA" id="ARBA00047197"/>
    </source>
</evidence>
<feature type="transmembrane region" description="Helical" evidence="15">
    <location>
        <begin position="1471"/>
        <end position="1492"/>
    </location>
</feature>
<dbReference type="InterPro" id="IPR042235">
    <property type="entry name" value="ZP-C_dom"/>
</dbReference>
<dbReference type="EMBL" id="QRBI01000108">
    <property type="protein sequence ID" value="RMC11300.1"/>
    <property type="molecule type" value="Genomic_DNA"/>
</dbReference>
<dbReference type="PROSITE" id="PS51034">
    <property type="entry name" value="ZP_2"/>
    <property type="match status" value="2"/>
</dbReference>
<keyword evidence="15" id="KW-0812">Transmembrane</keyword>
<dbReference type="Proteomes" id="UP000269221">
    <property type="component" value="Unassembled WGS sequence"/>
</dbReference>
<keyword evidence="5" id="KW-0964">Secreted</keyword>
<dbReference type="InterPro" id="IPR000859">
    <property type="entry name" value="CUB_dom"/>
</dbReference>
<evidence type="ECO:0000259" key="18">
    <source>
        <dbReference type="PROSITE" id="PS51034"/>
    </source>
</evidence>
<dbReference type="FunFam" id="3.10.250.10:FF:000013">
    <property type="entry name" value="CD163 molecule like 1"/>
    <property type="match status" value="1"/>
</dbReference>
<feature type="disulfide bond" evidence="14">
    <location>
        <begin position="1097"/>
        <end position="1161"/>
    </location>
</feature>
<feature type="domain" description="CUB" evidence="16">
    <location>
        <begin position="283"/>
        <end position="393"/>
    </location>
</feature>
<organism evidence="19 20">
    <name type="scientific">Hirundo rustica rustica</name>
    <dbReference type="NCBI Taxonomy" id="333673"/>
    <lineage>
        <taxon>Eukaryota</taxon>
        <taxon>Metazoa</taxon>
        <taxon>Chordata</taxon>
        <taxon>Craniata</taxon>
        <taxon>Vertebrata</taxon>
        <taxon>Euteleostomi</taxon>
        <taxon>Archelosauria</taxon>
        <taxon>Archosauria</taxon>
        <taxon>Dinosauria</taxon>
        <taxon>Saurischia</taxon>
        <taxon>Theropoda</taxon>
        <taxon>Coelurosauria</taxon>
        <taxon>Aves</taxon>
        <taxon>Neognathae</taxon>
        <taxon>Neoaves</taxon>
        <taxon>Telluraves</taxon>
        <taxon>Australaves</taxon>
        <taxon>Passeriformes</taxon>
        <taxon>Sylvioidea</taxon>
        <taxon>Hirundinidae</taxon>
        <taxon>Hirundo</taxon>
    </lineage>
</organism>
<evidence type="ECO:0000256" key="14">
    <source>
        <dbReference type="PROSITE-ProRule" id="PRU00196"/>
    </source>
</evidence>
<feature type="disulfide bond" evidence="14">
    <location>
        <begin position="792"/>
        <end position="802"/>
    </location>
</feature>
<dbReference type="FunFam" id="2.60.120.290:FF:000013">
    <property type="entry name" value="Membrane frizzled-related protein"/>
    <property type="match status" value="2"/>
</dbReference>
<dbReference type="InterPro" id="IPR035914">
    <property type="entry name" value="Sperma_CUB_dom_sf"/>
</dbReference>
<evidence type="ECO:0000313" key="20">
    <source>
        <dbReference type="Proteomes" id="UP000269221"/>
    </source>
</evidence>
<evidence type="ECO:0000256" key="2">
    <source>
        <dbReference type="ARBA" id="ARBA00009931"/>
    </source>
</evidence>
<dbReference type="PROSITE" id="PS50287">
    <property type="entry name" value="SRCR_2"/>
    <property type="match status" value="5"/>
</dbReference>
<dbReference type="Pfam" id="PF00530">
    <property type="entry name" value="SRCR"/>
    <property type="match status" value="5"/>
</dbReference>
<dbReference type="SMART" id="SM00202">
    <property type="entry name" value="SR"/>
    <property type="match status" value="5"/>
</dbReference>
<dbReference type="InterPro" id="IPR001190">
    <property type="entry name" value="SRCR"/>
</dbReference>
<dbReference type="InterPro" id="IPR055355">
    <property type="entry name" value="ZP-C"/>
</dbReference>